<name>A0A4Y2A325_ARAVE</name>
<keyword evidence="3" id="KW-1185">Reference proteome</keyword>
<protein>
    <submittedName>
        <fullName evidence="2">Uncharacterized protein</fullName>
    </submittedName>
</protein>
<evidence type="ECO:0000313" key="3">
    <source>
        <dbReference type="Proteomes" id="UP000499080"/>
    </source>
</evidence>
<dbReference type="Proteomes" id="UP000499080">
    <property type="component" value="Unassembled WGS sequence"/>
</dbReference>
<proteinExistence type="predicted"/>
<evidence type="ECO:0000313" key="2">
    <source>
        <dbReference type="EMBL" id="GBL73666.1"/>
    </source>
</evidence>
<reference evidence="2 3" key="1">
    <citation type="journal article" date="2019" name="Sci. Rep.">
        <title>Orb-weaving spider Araneus ventricosus genome elucidates the spidroin gene catalogue.</title>
        <authorList>
            <person name="Kono N."/>
            <person name="Nakamura H."/>
            <person name="Ohtoshi R."/>
            <person name="Moran D.A.P."/>
            <person name="Shinohara A."/>
            <person name="Yoshida Y."/>
            <person name="Fujiwara M."/>
            <person name="Mori M."/>
            <person name="Tomita M."/>
            <person name="Arakawa K."/>
        </authorList>
    </citation>
    <scope>NUCLEOTIDE SEQUENCE [LARGE SCALE GENOMIC DNA]</scope>
</reference>
<comment type="caution">
    <text evidence="2">The sequence shown here is derived from an EMBL/GenBank/DDBJ whole genome shotgun (WGS) entry which is preliminary data.</text>
</comment>
<evidence type="ECO:0000256" key="1">
    <source>
        <dbReference type="SAM" id="MobiDB-lite"/>
    </source>
</evidence>
<accession>A0A4Y2A325</accession>
<organism evidence="2 3">
    <name type="scientific">Araneus ventricosus</name>
    <name type="common">Orbweaver spider</name>
    <name type="synonym">Epeira ventricosa</name>
    <dbReference type="NCBI Taxonomy" id="182803"/>
    <lineage>
        <taxon>Eukaryota</taxon>
        <taxon>Metazoa</taxon>
        <taxon>Ecdysozoa</taxon>
        <taxon>Arthropoda</taxon>
        <taxon>Chelicerata</taxon>
        <taxon>Arachnida</taxon>
        <taxon>Araneae</taxon>
        <taxon>Araneomorphae</taxon>
        <taxon>Entelegynae</taxon>
        <taxon>Araneoidea</taxon>
        <taxon>Araneidae</taxon>
        <taxon>Araneus</taxon>
    </lineage>
</organism>
<sequence>MKGGSSMEASLNHNALRPLSIGESHVRDSIPSKTFCVSEYTLNTVGYKVLLLVWGRGGLVVRSGLRGWRAPDSKPDSIEEPPCERAKTVEAKRSSVGPARKLAEGDAGLGVVLVI</sequence>
<dbReference type="EMBL" id="BGPR01000004">
    <property type="protein sequence ID" value="GBL73666.1"/>
    <property type="molecule type" value="Genomic_DNA"/>
</dbReference>
<gene>
    <name evidence="2" type="ORF">AVEN_230665_1</name>
</gene>
<dbReference type="AlphaFoldDB" id="A0A4Y2A325"/>
<feature type="region of interest" description="Disordered" evidence="1">
    <location>
        <begin position="69"/>
        <end position="91"/>
    </location>
</feature>